<organism evidence="2 3">
    <name type="scientific">Berkelbacteria bacterium GW2011_GWA2_38_9</name>
    <dbReference type="NCBI Taxonomy" id="1618334"/>
    <lineage>
        <taxon>Bacteria</taxon>
        <taxon>Candidatus Berkelbacteria</taxon>
    </lineage>
</organism>
<accession>A0A0G0NUD0</accession>
<dbReference type="PANTHER" id="PTHR18964">
    <property type="entry name" value="ROK (REPRESSOR, ORF, KINASE) FAMILY"/>
    <property type="match status" value="1"/>
</dbReference>
<dbReference type="AlphaFoldDB" id="A0A0G0NUD0"/>
<comment type="similarity">
    <text evidence="1">Belongs to the ROK (NagC/XylR) family.</text>
</comment>
<name>A0A0G0NUD0_9BACT</name>
<keyword evidence="2" id="KW-0418">Kinase</keyword>
<gene>
    <name evidence="2" type="ORF">UT11_C0024G0005</name>
</gene>
<dbReference type="Pfam" id="PF00480">
    <property type="entry name" value="ROK"/>
    <property type="match status" value="1"/>
</dbReference>
<dbReference type="EMBL" id="LBVO01000024">
    <property type="protein sequence ID" value="KKQ89484.1"/>
    <property type="molecule type" value="Genomic_DNA"/>
</dbReference>
<proteinExistence type="inferred from homology"/>
<comment type="caution">
    <text evidence="2">The sequence shown here is derived from an EMBL/GenBank/DDBJ whole genome shotgun (WGS) entry which is preliminary data.</text>
</comment>
<protein>
    <submittedName>
        <fullName evidence="2">Putative glucokinase</fullName>
    </submittedName>
</protein>
<dbReference type="Gene3D" id="3.30.420.40">
    <property type="match status" value="2"/>
</dbReference>
<evidence type="ECO:0000256" key="1">
    <source>
        <dbReference type="ARBA" id="ARBA00006479"/>
    </source>
</evidence>
<keyword evidence="2" id="KW-0808">Transferase</keyword>
<dbReference type="PANTHER" id="PTHR18964:SF149">
    <property type="entry name" value="BIFUNCTIONAL UDP-N-ACETYLGLUCOSAMINE 2-EPIMERASE_N-ACETYLMANNOSAMINE KINASE"/>
    <property type="match status" value="1"/>
</dbReference>
<evidence type="ECO:0000313" key="3">
    <source>
        <dbReference type="Proteomes" id="UP000033934"/>
    </source>
</evidence>
<evidence type="ECO:0000313" key="2">
    <source>
        <dbReference type="EMBL" id="KKQ89484.1"/>
    </source>
</evidence>
<sequence>MNLLGIDIGGSTTKSALVSAKGQISNYQETPTSQKLDQILADLKKIINTNDELAGIGICVPGLIDSQNGIIKQVVNIPSLDNFELTKLITPFLPFNPFPPIFLLNDADAALLGEHWIGAAKDYKNIVMLTLGTGVGGAAMLDGQLLPHPSLLEEEIGHWQVDDDDKFKCNAGVAGSIEAKIGGHCVLQRYQMTLEEIADKTRAGDDMAKNHFTDLSYWFHAILEHADNKFHPDIFVIGGSGAESLDLFLDGVDPIKPVIKAKLGQKAGIVGVAKQIVNSFYN</sequence>
<dbReference type="SUPFAM" id="SSF53067">
    <property type="entry name" value="Actin-like ATPase domain"/>
    <property type="match status" value="1"/>
</dbReference>
<dbReference type="Proteomes" id="UP000033934">
    <property type="component" value="Unassembled WGS sequence"/>
</dbReference>
<dbReference type="InterPro" id="IPR000600">
    <property type="entry name" value="ROK"/>
</dbReference>
<dbReference type="PATRIC" id="fig|1618334.3.peg.407"/>
<dbReference type="GO" id="GO:0016301">
    <property type="term" value="F:kinase activity"/>
    <property type="evidence" value="ECO:0007669"/>
    <property type="project" value="UniProtKB-KW"/>
</dbReference>
<dbReference type="InterPro" id="IPR043129">
    <property type="entry name" value="ATPase_NBD"/>
</dbReference>
<reference evidence="2 3" key="1">
    <citation type="journal article" date="2015" name="Nature">
        <title>rRNA introns, odd ribosomes, and small enigmatic genomes across a large radiation of phyla.</title>
        <authorList>
            <person name="Brown C.T."/>
            <person name="Hug L.A."/>
            <person name="Thomas B.C."/>
            <person name="Sharon I."/>
            <person name="Castelle C.J."/>
            <person name="Singh A."/>
            <person name="Wilkins M.J."/>
            <person name="Williams K.H."/>
            <person name="Banfield J.F."/>
        </authorList>
    </citation>
    <scope>NUCLEOTIDE SEQUENCE [LARGE SCALE GENOMIC DNA]</scope>
</reference>